<dbReference type="Gene3D" id="3.90.1140.10">
    <property type="entry name" value="Cyclic phosphodiesterase"/>
    <property type="match status" value="1"/>
</dbReference>
<organism evidence="1 2">
    <name type="scientific">Floricoccus penangensis</name>
    <dbReference type="NCBI Taxonomy" id="1859475"/>
    <lineage>
        <taxon>Bacteria</taxon>
        <taxon>Bacillati</taxon>
        <taxon>Bacillota</taxon>
        <taxon>Bacilli</taxon>
        <taxon>Lactobacillales</taxon>
        <taxon>Streptococcaceae</taxon>
        <taxon>Floricoccus</taxon>
    </lineage>
</organism>
<protein>
    <recommendedName>
        <fullName evidence="3">2'-5' RNA ligase</fullName>
    </recommendedName>
</protein>
<proteinExistence type="predicted"/>
<dbReference type="EMBL" id="MKIQ01000003">
    <property type="protein sequence ID" value="OFI47714.1"/>
    <property type="molecule type" value="Genomic_DNA"/>
</dbReference>
<accession>A0A9Q5P0F3</accession>
<gene>
    <name evidence="1" type="ORF">BG262_08415</name>
</gene>
<reference evidence="2" key="1">
    <citation type="submission" date="2016-09" db="EMBL/GenBank/DDBJ databases">
        <title>Draft genome sequence of a novel species of the family Streptococcaceae isolated from flowers.</title>
        <authorList>
            <person name="Chuah L.-O."/>
            <person name="Yap K.-P."/>
            <person name="Thong K.L."/>
            <person name="Liong M.T."/>
            <person name="Ahmad R."/>
            <person name="Rusul G."/>
        </authorList>
    </citation>
    <scope>NUCLEOTIDE SEQUENCE [LARGE SCALE GENOMIC DNA]</scope>
    <source>
        <strain evidence="2">HibF3</strain>
    </source>
</reference>
<dbReference type="RefSeq" id="WP_070787112.1">
    <property type="nucleotide sequence ID" value="NZ_MKIQ01000003.1"/>
</dbReference>
<keyword evidence="2" id="KW-1185">Reference proteome</keyword>
<comment type="caution">
    <text evidence="1">The sequence shown here is derived from an EMBL/GenBank/DDBJ whole genome shotgun (WGS) entry which is preliminary data.</text>
</comment>
<sequence length="172" mass="20561">MEYSVVMVVNEKIESVVRNHWQKMSDLNLSTYHLDGDKFPHITYLSFDTKDSIEQVIYIFKKEFSRLPKYNFNIENLESFGVCKAIYYAIYFPEIFYKNRLSLIDKVDERWHENSTFKYISHLTIANYLKTDNHKKTIDFLENDFINLKGNIKNYLLVSINPDKTINILSYV</sequence>
<dbReference type="Proteomes" id="UP000177273">
    <property type="component" value="Unassembled WGS sequence"/>
</dbReference>
<evidence type="ECO:0000313" key="2">
    <source>
        <dbReference type="Proteomes" id="UP000177273"/>
    </source>
</evidence>
<dbReference type="OrthoDB" id="463286at2"/>
<evidence type="ECO:0000313" key="1">
    <source>
        <dbReference type="EMBL" id="OFI47714.1"/>
    </source>
</evidence>
<name>A0A9Q5P0F3_9LACT</name>
<evidence type="ECO:0008006" key="3">
    <source>
        <dbReference type="Google" id="ProtNLM"/>
    </source>
</evidence>
<dbReference type="AlphaFoldDB" id="A0A9Q5P0F3"/>